<dbReference type="Gene3D" id="4.10.1080.10">
    <property type="entry name" value="TSP type-3 repeat"/>
    <property type="match status" value="1"/>
</dbReference>
<evidence type="ECO:0000313" key="7">
    <source>
        <dbReference type="Proteomes" id="UP000177941"/>
    </source>
</evidence>
<evidence type="ECO:0000256" key="4">
    <source>
        <dbReference type="ARBA" id="ARBA00022837"/>
    </source>
</evidence>
<evidence type="ECO:0000256" key="3">
    <source>
        <dbReference type="ARBA" id="ARBA00022729"/>
    </source>
</evidence>
<feature type="region of interest" description="Disordered" evidence="5">
    <location>
        <begin position="33"/>
        <end position="207"/>
    </location>
</feature>
<dbReference type="PANTHER" id="PTHR37467:SF1">
    <property type="entry name" value="EXPORTED CALCIUM-BINDING GLYCOPROTEIN"/>
    <property type="match status" value="1"/>
</dbReference>
<protein>
    <recommendedName>
        <fullName evidence="8">EF-hand domain-containing protein</fullName>
    </recommendedName>
</protein>
<dbReference type="PROSITE" id="PS00018">
    <property type="entry name" value="EF_HAND_1"/>
    <property type="match status" value="1"/>
</dbReference>
<dbReference type="PANTHER" id="PTHR37467">
    <property type="entry name" value="EXPORTED CALCIUM-BINDING GLYCOPROTEIN-RELATED"/>
    <property type="match status" value="1"/>
</dbReference>
<dbReference type="InterPro" id="IPR059100">
    <property type="entry name" value="TSP3_bac"/>
</dbReference>
<accession>A0A1G1X9X7</accession>
<comment type="subcellular location">
    <subcellularLocation>
        <location evidence="1">Secreted</location>
    </subcellularLocation>
</comment>
<keyword evidence="4" id="KW-0106">Calcium</keyword>
<sequence length="354" mass="36904">MNWRVLIAIVVGAVILIAGGVFAYVSVFSGNNAAQQESPSPTPSSAGALPVGSIAPDGPRGPVAFRGVCPDTWAGQTDADGDSLPDSAEAIYGTDADNPDTDGDGYNDGAEVRAGYDPTNSNSSTRLDSDHDELLDSDECKWHTDPFNPDSDGDGFLDGAEVKSGFDPTKKGNGQGSDRLPTPTPGIVRTPNTTATPAPYVPPSSPGTSGGVTMIPTSQLVITNDTSAAAVQTYLVTIDGLRPQELSDGQTITNAIQTAASGNPQPLIAATTRVQQFATALQRVSTPKNAEQYHQMYVSLISFTAQQLQIISQNATSNPQVATQAVLDIQDTLPNYVTQLAQLRQQLETIASGG</sequence>
<evidence type="ECO:0000313" key="6">
    <source>
        <dbReference type="EMBL" id="OGY36686.1"/>
    </source>
</evidence>
<name>A0A1G1X9X7_9BACT</name>
<evidence type="ECO:0000256" key="1">
    <source>
        <dbReference type="ARBA" id="ARBA00004613"/>
    </source>
</evidence>
<dbReference type="InterPro" id="IPR018247">
    <property type="entry name" value="EF_Hand_1_Ca_BS"/>
</dbReference>
<dbReference type="GO" id="GO:0005509">
    <property type="term" value="F:calcium ion binding"/>
    <property type="evidence" value="ECO:0007669"/>
    <property type="project" value="InterPro"/>
</dbReference>
<feature type="compositionally biased region" description="Polar residues" evidence="5">
    <location>
        <begin position="33"/>
        <end position="45"/>
    </location>
</feature>
<dbReference type="AlphaFoldDB" id="A0A1G1X9X7"/>
<proteinExistence type="predicted"/>
<dbReference type="Proteomes" id="UP000177941">
    <property type="component" value="Unassembled WGS sequence"/>
</dbReference>
<gene>
    <name evidence="6" type="ORF">A3E36_03875</name>
</gene>
<organism evidence="6 7">
    <name type="scientific">Candidatus Andersenbacteria bacterium RIFCSPHIGHO2_12_FULL_45_11b</name>
    <dbReference type="NCBI Taxonomy" id="1797282"/>
    <lineage>
        <taxon>Bacteria</taxon>
        <taxon>Candidatus Anderseniibacteriota</taxon>
    </lineage>
</organism>
<keyword evidence="2" id="KW-0964">Secreted</keyword>
<dbReference type="InterPro" id="IPR053180">
    <property type="entry name" value="Ca-binding_acidic-repeat"/>
</dbReference>
<evidence type="ECO:0008006" key="8">
    <source>
        <dbReference type="Google" id="ProtNLM"/>
    </source>
</evidence>
<dbReference type="EMBL" id="MHHS01000030">
    <property type="protein sequence ID" value="OGY36686.1"/>
    <property type="molecule type" value="Genomic_DNA"/>
</dbReference>
<keyword evidence="3" id="KW-0732">Signal</keyword>
<comment type="caution">
    <text evidence="6">The sequence shown here is derived from an EMBL/GenBank/DDBJ whole genome shotgun (WGS) entry which is preliminary data.</text>
</comment>
<evidence type="ECO:0000256" key="5">
    <source>
        <dbReference type="SAM" id="MobiDB-lite"/>
    </source>
</evidence>
<evidence type="ECO:0000256" key="2">
    <source>
        <dbReference type="ARBA" id="ARBA00022525"/>
    </source>
</evidence>
<dbReference type="InterPro" id="IPR028974">
    <property type="entry name" value="TSP_type-3_rpt"/>
</dbReference>
<feature type="compositionally biased region" description="Basic and acidic residues" evidence="5">
    <location>
        <begin position="127"/>
        <end position="144"/>
    </location>
</feature>
<dbReference type="Pfam" id="PF18884">
    <property type="entry name" value="TSP3_bac"/>
    <property type="match status" value="2"/>
</dbReference>
<reference evidence="6 7" key="1">
    <citation type="journal article" date="2016" name="Nat. Commun.">
        <title>Thousands of microbial genomes shed light on interconnected biogeochemical processes in an aquifer system.</title>
        <authorList>
            <person name="Anantharaman K."/>
            <person name="Brown C.T."/>
            <person name="Hug L.A."/>
            <person name="Sharon I."/>
            <person name="Castelle C.J."/>
            <person name="Probst A.J."/>
            <person name="Thomas B.C."/>
            <person name="Singh A."/>
            <person name="Wilkins M.J."/>
            <person name="Karaoz U."/>
            <person name="Brodie E.L."/>
            <person name="Williams K.H."/>
            <person name="Hubbard S.S."/>
            <person name="Banfield J.F."/>
        </authorList>
    </citation>
    <scope>NUCLEOTIDE SEQUENCE [LARGE SCALE GENOMIC DNA]</scope>
</reference>